<organism evidence="2 3">
    <name type="scientific">Caldicoprobacter faecalis</name>
    <dbReference type="NCBI Taxonomy" id="937334"/>
    <lineage>
        <taxon>Bacteria</taxon>
        <taxon>Bacillati</taxon>
        <taxon>Bacillota</taxon>
        <taxon>Clostridia</taxon>
        <taxon>Caldicoprobacterales</taxon>
        <taxon>Caldicoprobacteraceae</taxon>
        <taxon>Caldicoprobacter</taxon>
    </lineage>
</organism>
<dbReference type="InterPro" id="IPR005531">
    <property type="entry name" value="Asp23"/>
</dbReference>
<proteinExistence type="inferred from homology"/>
<comment type="similarity">
    <text evidence="1">Belongs to the asp23 family.</text>
</comment>
<gene>
    <name evidence="2" type="ORF">SAMN05444406_1078</name>
</gene>
<reference evidence="2 3" key="1">
    <citation type="submission" date="2016-10" db="EMBL/GenBank/DDBJ databases">
        <authorList>
            <person name="de Groot N.N."/>
        </authorList>
    </citation>
    <scope>NUCLEOTIDE SEQUENCE [LARGE SCALE GENOMIC DNA]</scope>
    <source>
        <strain evidence="2 3">DSM 20678</strain>
    </source>
</reference>
<name>A0A1I5UFH3_9FIRM</name>
<dbReference type="RefSeq" id="WP_092282114.1">
    <property type="nucleotide sequence ID" value="NZ_FOXR01000007.1"/>
</dbReference>
<dbReference type="SUPFAM" id="SSF52540">
    <property type="entry name" value="P-loop containing nucleoside triphosphate hydrolases"/>
    <property type="match status" value="1"/>
</dbReference>
<dbReference type="Pfam" id="PF03780">
    <property type="entry name" value="Asp23"/>
    <property type="match status" value="1"/>
</dbReference>
<sequence length="270" mass="30301">MKVYALIGPSGTGKSYKALTLASKKGIEYIIDDGLFIKRNKIVAGISAKKESTRIAAVRRALFMDEEHAKQVKEAIRAVMPDSILILGTSMRMIDRIIKRLELPPVHEVIRIEEISTSQEIRLAQKYRYEQGKHVIPVPTFEIRKDFSGYFIDPLKIFRIAGKGKKVEAVEKTVVRPTYSYMGRFYIADTAIESIVAYNAQKVEGVARVLNTSLTSRDDGLIIYIDLAVKYGYRIHVVLEEVQSAVAKDVDRLTGINVIAVNVTARNLVV</sequence>
<dbReference type="OrthoDB" id="5429664at2"/>
<evidence type="ECO:0000313" key="3">
    <source>
        <dbReference type="Proteomes" id="UP000198577"/>
    </source>
</evidence>
<protein>
    <submittedName>
        <fullName evidence="2">Uncharacterized conserved protein YloU, alkaline shock protein (Asp23) family</fullName>
    </submittedName>
</protein>
<dbReference type="EMBL" id="FOXR01000007">
    <property type="protein sequence ID" value="SFP94002.1"/>
    <property type="molecule type" value="Genomic_DNA"/>
</dbReference>
<dbReference type="InterPro" id="IPR027417">
    <property type="entry name" value="P-loop_NTPase"/>
</dbReference>
<accession>A0A1I5UFH3</accession>
<evidence type="ECO:0000256" key="1">
    <source>
        <dbReference type="ARBA" id="ARBA00005721"/>
    </source>
</evidence>
<dbReference type="AlphaFoldDB" id="A0A1I5UFH3"/>
<dbReference type="STRING" id="937334.SAMN05444406_1078"/>
<dbReference type="Proteomes" id="UP000198577">
    <property type="component" value="Unassembled WGS sequence"/>
</dbReference>
<keyword evidence="3" id="KW-1185">Reference proteome</keyword>
<evidence type="ECO:0000313" key="2">
    <source>
        <dbReference type="EMBL" id="SFP94002.1"/>
    </source>
</evidence>